<dbReference type="OrthoDB" id="5296at2759"/>
<dbReference type="PRINTS" id="PR00081">
    <property type="entry name" value="GDHRDH"/>
</dbReference>
<gene>
    <name evidence="1" type="ORF">FisN_8Lu384</name>
</gene>
<organism evidence="1 2">
    <name type="scientific">Fistulifera solaris</name>
    <name type="common">Oleaginous diatom</name>
    <dbReference type="NCBI Taxonomy" id="1519565"/>
    <lineage>
        <taxon>Eukaryota</taxon>
        <taxon>Sar</taxon>
        <taxon>Stramenopiles</taxon>
        <taxon>Ochrophyta</taxon>
        <taxon>Bacillariophyta</taxon>
        <taxon>Bacillariophyceae</taxon>
        <taxon>Bacillariophycidae</taxon>
        <taxon>Naviculales</taxon>
        <taxon>Naviculaceae</taxon>
        <taxon>Fistulifera</taxon>
    </lineage>
</organism>
<proteinExistence type="predicted"/>
<dbReference type="Gene3D" id="3.40.50.720">
    <property type="entry name" value="NAD(P)-binding Rossmann-like Domain"/>
    <property type="match status" value="1"/>
</dbReference>
<sequence>MTLKNAVVTGANRGLGLEICKQLLEKKEYQRVFAICRSTSPDLKALEKDEKLQIIDNIQVMDHADTATRLTDYFQSTQLEPIPIHLLIHNAGAYGPSEGFSSFNEERHSQGIATITPERIRFAFELNTAAPLFITQALLSNLRAAAPEAKVAIISSAMGSISNNTSGEHYAYRASKAAVNMVGKGLAVDLSKDQIAVGLIHPGFVFTGFGNIKERIEGQRDVDESAKGVLDAVDCINLNNTGCFLHGNYGEGVKLMEW</sequence>
<reference evidence="1 2" key="1">
    <citation type="journal article" date="2015" name="Plant Cell">
        <title>Oil accumulation by the oleaginous diatom Fistulifera solaris as revealed by the genome and transcriptome.</title>
        <authorList>
            <person name="Tanaka T."/>
            <person name="Maeda Y."/>
            <person name="Veluchamy A."/>
            <person name="Tanaka M."/>
            <person name="Abida H."/>
            <person name="Marechal E."/>
            <person name="Bowler C."/>
            <person name="Muto M."/>
            <person name="Sunaga Y."/>
            <person name="Tanaka M."/>
            <person name="Yoshino T."/>
            <person name="Taniguchi T."/>
            <person name="Fukuda Y."/>
            <person name="Nemoto M."/>
            <person name="Matsumoto M."/>
            <person name="Wong P.S."/>
            <person name="Aburatani S."/>
            <person name="Fujibuchi W."/>
        </authorList>
    </citation>
    <scope>NUCLEOTIDE SEQUENCE [LARGE SCALE GENOMIC DNA]</scope>
    <source>
        <strain evidence="1 2">JPCC DA0580</strain>
    </source>
</reference>
<dbReference type="PANTHER" id="PTHR45458:SF1">
    <property type="entry name" value="SHORT CHAIN DEHYDROGENASE"/>
    <property type="match status" value="1"/>
</dbReference>
<dbReference type="Pfam" id="PF00106">
    <property type="entry name" value="adh_short"/>
    <property type="match status" value="1"/>
</dbReference>
<evidence type="ECO:0000313" key="2">
    <source>
        <dbReference type="Proteomes" id="UP000198406"/>
    </source>
</evidence>
<name>A0A1Z5JMU3_FISSO</name>
<keyword evidence="2" id="KW-1185">Reference proteome</keyword>
<dbReference type="InterPro" id="IPR036291">
    <property type="entry name" value="NAD(P)-bd_dom_sf"/>
</dbReference>
<dbReference type="GO" id="GO:0016616">
    <property type="term" value="F:oxidoreductase activity, acting on the CH-OH group of donors, NAD or NADP as acceptor"/>
    <property type="evidence" value="ECO:0007669"/>
    <property type="project" value="TreeGrafter"/>
</dbReference>
<dbReference type="Proteomes" id="UP000198406">
    <property type="component" value="Unassembled WGS sequence"/>
</dbReference>
<dbReference type="AlphaFoldDB" id="A0A1Z5JMU3"/>
<dbReference type="CDD" id="cd05325">
    <property type="entry name" value="carb_red_sniffer_like_SDR_c"/>
    <property type="match status" value="1"/>
</dbReference>
<accession>A0A1Z5JMU3</accession>
<dbReference type="InterPro" id="IPR002347">
    <property type="entry name" value="SDR_fam"/>
</dbReference>
<evidence type="ECO:0000313" key="1">
    <source>
        <dbReference type="EMBL" id="GAX15343.1"/>
    </source>
</evidence>
<dbReference type="SUPFAM" id="SSF51735">
    <property type="entry name" value="NAD(P)-binding Rossmann-fold domains"/>
    <property type="match status" value="1"/>
</dbReference>
<dbReference type="EMBL" id="BDSP01000092">
    <property type="protein sequence ID" value="GAX15343.1"/>
    <property type="molecule type" value="Genomic_DNA"/>
</dbReference>
<dbReference type="InterPro" id="IPR052184">
    <property type="entry name" value="SDR_enzymes"/>
</dbReference>
<dbReference type="PANTHER" id="PTHR45458">
    <property type="entry name" value="SHORT-CHAIN DEHYDROGENASE/REDUCTASE SDR"/>
    <property type="match status" value="1"/>
</dbReference>
<evidence type="ECO:0008006" key="3">
    <source>
        <dbReference type="Google" id="ProtNLM"/>
    </source>
</evidence>
<comment type="caution">
    <text evidence="1">The sequence shown here is derived from an EMBL/GenBank/DDBJ whole genome shotgun (WGS) entry which is preliminary data.</text>
</comment>
<dbReference type="InParanoid" id="A0A1Z5JMU3"/>
<protein>
    <recommendedName>
        <fullName evidence="3">Carbonyl reductase (NADPH)</fullName>
    </recommendedName>
</protein>